<accession>A0ACC0C9A0</accession>
<dbReference type="EMBL" id="CM044701">
    <property type="protein sequence ID" value="KAI5681529.1"/>
    <property type="molecule type" value="Genomic_DNA"/>
</dbReference>
<dbReference type="Proteomes" id="UP001060085">
    <property type="component" value="Linkage Group LG01"/>
</dbReference>
<sequence>MEEVSVHVLPGPIVPDVLTRQYEHRSMVPMSGIFMECMTDRGNPSATSDLGLVAWYRDITRVYIGNPARCDTRTSGYQPVGVDRQMMTCMLQEVDDMTTWVLEGPPSSLTQYTSVMRKVQTIICRCMVSIGSTLDVTSSQHDI</sequence>
<proteinExistence type="predicted"/>
<gene>
    <name evidence="1" type="ORF">M9H77_02757</name>
</gene>
<keyword evidence="2" id="KW-1185">Reference proteome</keyword>
<organism evidence="1 2">
    <name type="scientific">Catharanthus roseus</name>
    <name type="common">Madagascar periwinkle</name>
    <name type="synonym">Vinca rosea</name>
    <dbReference type="NCBI Taxonomy" id="4058"/>
    <lineage>
        <taxon>Eukaryota</taxon>
        <taxon>Viridiplantae</taxon>
        <taxon>Streptophyta</taxon>
        <taxon>Embryophyta</taxon>
        <taxon>Tracheophyta</taxon>
        <taxon>Spermatophyta</taxon>
        <taxon>Magnoliopsida</taxon>
        <taxon>eudicotyledons</taxon>
        <taxon>Gunneridae</taxon>
        <taxon>Pentapetalae</taxon>
        <taxon>asterids</taxon>
        <taxon>lamiids</taxon>
        <taxon>Gentianales</taxon>
        <taxon>Apocynaceae</taxon>
        <taxon>Rauvolfioideae</taxon>
        <taxon>Vinceae</taxon>
        <taxon>Catharanthinae</taxon>
        <taxon>Catharanthus</taxon>
    </lineage>
</organism>
<protein>
    <submittedName>
        <fullName evidence="1">Uncharacterized protein</fullName>
    </submittedName>
</protein>
<reference evidence="2" key="1">
    <citation type="journal article" date="2023" name="Nat. Plants">
        <title>Single-cell RNA sequencing provides a high-resolution roadmap for understanding the multicellular compartmentation of specialized metabolism.</title>
        <authorList>
            <person name="Sun S."/>
            <person name="Shen X."/>
            <person name="Li Y."/>
            <person name="Li Y."/>
            <person name="Wang S."/>
            <person name="Li R."/>
            <person name="Zhang H."/>
            <person name="Shen G."/>
            <person name="Guo B."/>
            <person name="Wei J."/>
            <person name="Xu J."/>
            <person name="St-Pierre B."/>
            <person name="Chen S."/>
            <person name="Sun C."/>
        </authorList>
    </citation>
    <scope>NUCLEOTIDE SEQUENCE [LARGE SCALE GENOMIC DNA]</scope>
</reference>
<name>A0ACC0C9A0_CATRO</name>
<evidence type="ECO:0000313" key="2">
    <source>
        <dbReference type="Proteomes" id="UP001060085"/>
    </source>
</evidence>
<comment type="caution">
    <text evidence="1">The sequence shown here is derived from an EMBL/GenBank/DDBJ whole genome shotgun (WGS) entry which is preliminary data.</text>
</comment>
<evidence type="ECO:0000313" key="1">
    <source>
        <dbReference type="EMBL" id="KAI5681529.1"/>
    </source>
</evidence>